<sequence length="100" mass="12304">MGFISCNNNLKNLKYFQNKLYYIFNKHFRYFYYEVFLILSDKLKFFIKMFKDEVLYLIEELEQEKILFLHSTGNFIKDNQEIQKIINLYLSVCKLVSMKI</sequence>
<name>A0A6L1L2C6_CAMLA</name>
<evidence type="ECO:0000313" key="1">
    <source>
        <dbReference type="EMBL" id="EAK9993586.1"/>
    </source>
</evidence>
<reference evidence="1 2" key="1">
    <citation type="submission" date="2018-05" db="EMBL/GenBank/DDBJ databases">
        <authorList>
            <consortium name="PulseNet: The National Subtyping Network for Foodborne Disease Surveillance"/>
            <person name="Tarr C.L."/>
            <person name="Trees E."/>
            <person name="Katz L.S."/>
            <person name="Carleton-Romer H.A."/>
            <person name="Stroika S."/>
            <person name="Kucerova Z."/>
            <person name="Roache K.F."/>
            <person name="Sabol A.L."/>
            <person name="Besser J."/>
            <person name="Gerner-Smidt P."/>
        </authorList>
    </citation>
    <scope>NUCLEOTIDE SEQUENCE [LARGE SCALE GENOMIC DNA]</scope>
    <source>
        <strain evidence="1 2">D5625</strain>
    </source>
</reference>
<gene>
    <name evidence="1" type="ORF">A9458_01750</name>
</gene>
<protein>
    <submittedName>
        <fullName evidence="1">Uncharacterized protein</fullName>
    </submittedName>
</protein>
<evidence type="ECO:0000313" key="2">
    <source>
        <dbReference type="Proteomes" id="UP000476009"/>
    </source>
</evidence>
<dbReference type="EMBL" id="AACKNS010000002">
    <property type="protein sequence ID" value="EAK9993586.1"/>
    <property type="molecule type" value="Genomic_DNA"/>
</dbReference>
<accession>A0A6L1L2C6</accession>
<dbReference type="AlphaFoldDB" id="A0A6L1L2C6"/>
<dbReference type="Proteomes" id="UP000476009">
    <property type="component" value="Unassembled WGS sequence"/>
</dbReference>
<comment type="caution">
    <text evidence="1">The sequence shown here is derived from an EMBL/GenBank/DDBJ whole genome shotgun (WGS) entry which is preliminary data.</text>
</comment>
<proteinExistence type="predicted"/>
<organism evidence="1 2">
    <name type="scientific">Campylobacter lari</name>
    <dbReference type="NCBI Taxonomy" id="201"/>
    <lineage>
        <taxon>Bacteria</taxon>
        <taxon>Pseudomonadati</taxon>
        <taxon>Campylobacterota</taxon>
        <taxon>Epsilonproteobacteria</taxon>
        <taxon>Campylobacterales</taxon>
        <taxon>Campylobacteraceae</taxon>
        <taxon>Campylobacter</taxon>
    </lineage>
</organism>